<dbReference type="Gene3D" id="3.30.450.20">
    <property type="entry name" value="PAS domain"/>
    <property type="match status" value="1"/>
</dbReference>
<keyword evidence="4" id="KW-1185">Reference proteome</keyword>
<organism evidence="3 4">
    <name type="scientific">Achromobacter insolitus</name>
    <dbReference type="NCBI Taxonomy" id="217204"/>
    <lineage>
        <taxon>Bacteria</taxon>
        <taxon>Pseudomonadati</taxon>
        <taxon>Pseudomonadota</taxon>
        <taxon>Betaproteobacteria</taxon>
        <taxon>Burkholderiales</taxon>
        <taxon>Alcaligenaceae</taxon>
        <taxon>Achromobacter</taxon>
    </lineage>
</organism>
<evidence type="ECO:0000313" key="3">
    <source>
        <dbReference type="EMBL" id="CAB3929591.1"/>
    </source>
</evidence>
<sequence length="468" mass="50829">MRIPSSDDAAHAQGPPAAEDSRILAAVSAILATGPQGRFFETLVDHAVTALGADYAWVCLENAGSRAELIASATCRARMAADPAGAAEALQSLLGDRASYLCLEGLPQSAPWLVEAGARACVARTLYDTNGVACGHIAFVFRRRLSDASAYSGAQAILASFAQHAVLGAAAREREVARLNEVIAQFAALFRSAPVLINAFDKDGRCTLWNDACERRFGWTEAEIKQSQDPLALFYPDPQTRERVRESVSARPDRSFREWQPRTRDGEQLSVLWSNVRLPDGKVVNLGMDVTESRRAEAALAWMARVDSLTGCWNRAEILKRMEERLGGVRRGTGGPTTALMLDLDYFKQVNDRYGHLGGDIALRHFCEQLRACLREGDAIGRLGGEEFLVLLADADAAVARAICERLRACLRQHPAEIDGVAVVLSVSGGIAGFLPSDATASDVLRRADFALYQAKRAGRDCAVEYRH</sequence>
<feature type="domain" description="PAS" evidence="1">
    <location>
        <begin position="182"/>
        <end position="237"/>
    </location>
</feature>
<dbReference type="FunFam" id="3.30.70.270:FF:000001">
    <property type="entry name" value="Diguanylate cyclase domain protein"/>
    <property type="match status" value="1"/>
</dbReference>
<dbReference type="GO" id="GO:0006355">
    <property type="term" value="P:regulation of DNA-templated transcription"/>
    <property type="evidence" value="ECO:0007669"/>
    <property type="project" value="InterPro"/>
</dbReference>
<dbReference type="InterPro" id="IPR035965">
    <property type="entry name" value="PAS-like_dom_sf"/>
</dbReference>
<dbReference type="Proteomes" id="UP000494183">
    <property type="component" value="Unassembled WGS sequence"/>
</dbReference>
<reference evidence="3 4" key="1">
    <citation type="submission" date="2020-04" db="EMBL/GenBank/DDBJ databases">
        <authorList>
            <person name="De Canck E."/>
        </authorList>
    </citation>
    <scope>NUCLEOTIDE SEQUENCE [LARGE SCALE GENOMIC DNA]</scope>
    <source>
        <strain evidence="3 4">LMG 6000</strain>
    </source>
</reference>
<dbReference type="SUPFAM" id="SSF55785">
    <property type="entry name" value="PYP-like sensor domain (PAS domain)"/>
    <property type="match status" value="1"/>
</dbReference>
<dbReference type="InterPro" id="IPR000160">
    <property type="entry name" value="GGDEF_dom"/>
</dbReference>
<dbReference type="EMBL" id="CADILH010000001">
    <property type="protein sequence ID" value="CAB3929591.1"/>
    <property type="molecule type" value="Genomic_DNA"/>
</dbReference>
<dbReference type="SMART" id="SM00091">
    <property type="entry name" value="PAS"/>
    <property type="match status" value="1"/>
</dbReference>
<dbReference type="InterPro" id="IPR013767">
    <property type="entry name" value="PAS_fold"/>
</dbReference>
<proteinExistence type="predicted"/>
<accession>A0A6S7F595</accession>
<evidence type="ECO:0000313" key="4">
    <source>
        <dbReference type="Proteomes" id="UP000494183"/>
    </source>
</evidence>
<evidence type="ECO:0000259" key="2">
    <source>
        <dbReference type="PROSITE" id="PS50887"/>
    </source>
</evidence>
<dbReference type="NCBIfam" id="TIGR00254">
    <property type="entry name" value="GGDEF"/>
    <property type="match status" value="1"/>
</dbReference>
<dbReference type="SUPFAM" id="SSF55073">
    <property type="entry name" value="Nucleotide cyclase"/>
    <property type="match status" value="1"/>
</dbReference>
<dbReference type="InterPro" id="IPR000014">
    <property type="entry name" value="PAS"/>
</dbReference>
<dbReference type="CDD" id="cd01949">
    <property type="entry name" value="GGDEF"/>
    <property type="match status" value="1"/>
</dbReference>
<protein>
    <submittedName>
        <fullName evidence="3">Uncharacterized protein</fullName>
    </submittedName>
</protein>
<dbReference type="SMART" id="SM00267">
    <property type="entry name" value="GGDEF"/>
    <property type="match status" value="1"/>
</dbReference>
<feature type="domain" description="GGDEF" evidence="2">
    <location>
        <begin position="335"/>
        <end position="468"/>
    </location>
</feature>
<dbReference type="Gene3D" id="3.30.70.270">
    <property type="match status" value="1"/>
</dbReference>
<dbReference type="InterPro" id="IPR029787">
    <property type="entry name" value="Nucleotide_cyclase"/>
</dbReference>
<dbReference type="Pfam" id="PF00990">
    <property type="entry name" value="GGDEF"/>
    <property type="match status" value="1"/>
</dbReference>
<dbReference type="AlphaFoldDB" id="A0A6S7F595"/>
<evidence type="ECO:0000259" key="1">
    <source>
        <dbReference type="PROSITE" id="PS50112"/>
    </source>
</evidence>
<dbReference type="InterPro" id="IPR043128">
    <property type="entry name" value="Rev_trsase/Diguanyl_cyclase"/>
</dbReference>
<dbReference type="Pfam" id="PF00989">
    <property type="entry name" value="PAS"/>
    <property type="match status" value="1"/>
</dbReference>
<dbReference type="PROSITE" id="PS50112">
    <property type="entry name" value="PAS"/>
    <property type="match status" value="1"/>
</dbReference>
<dbReference type="CDD" id="cd00130">
    <property type="entry name" value="PAS"/>
    <property type="match status" value="1"/>
</dbReference>
<dbReference type="PANTHER" id="PTHR44757:SF2">
    <property type="entry name" value="BIOFILM ARCHITECTURE MAINTENANCE PROTEIN MBAA"/>
    <property type="match status" value="1"/>
</dbReference>
<dbReference type="PROSITE" id="PS50887">
    <property type="entry name" value="GGDEF"/>
    <property type="match status" value="1"/>
</dbReference>
<name>A0A6S7F595_9BURK</name>
<dbReference type="InterPro" id="IPR052155">
    <property type="entry name" value="Biofilm_reg_signaling"/>
</dbReference>
<dbReference type="RefSeq" id="WP_233461631.1">
    <property type="nucleotide sequence ID" value="NZ_CADILH010000001.1"/>
</dbReference>
<dbReference type="NCBIfam" id="TIGR00229">
    <property type="entry name" value="sensory_box"/>
    <property type="match status" value="1"/>
</dbReference>
<dbReference type="PANTHER" id="PTHR44757">
    <property type="entry name" value="DIGUANYLATE CYCLASE DGCP"/>
    <property type="match status" value="1"/>
</dbReference>
<dbReference type="GO" id="GO:0003824">
    <property type="term" value="F:catalytic activity"/>
    <property type="evidence" value="ECO:0007669"/>
    <property type="project" value="UniProtKB-ARBA"/>
</dbReference>
<gene>
    <name evidence="3" type="ORF">LMG6000_00644</name>
</gene>